<keyword evidence="2" id="KW-0106">Calcium</keyword>
<accession>A0A6P4AVE8</accession>
<dbReference type="AlphaFoldDB" id="A0A6P4AVE8"/>
<evidence type="ECO:0000256" key="2">
    <source>
        <dbReference type="ARBA" id="ARBA00022837"/>
    </source>
</evidence>
<dbReference type="FunCoup" id="A0A6P4AVE8">
    <property type="interactions" value="3"/>
</dbReference>
<reference evidence="5" key="1">
    <citation type="submission" date="2025-08" db="UniProtKB">
        <authorList>
            <consortium name="RefSeq"/>
        </authorList>
    </citation>
    <scope>IDENTIFICATION</scope>
    <source>
        <tissue evidence="5">Seedling</tissue>
    </source>
</reference>
<dbReference type="InterPro" id="IPR035892">
    <property type="entry name" value="C2_domain_sf"/>
</dbReference>
<keyword evidence="4" id="KW-1185">Reference proteome</keyword>
<evidence type="ECO:0000313" key="4">
    <source>
        <dbReference type="Proteomes" id="UP001652623"/>
    </source>
</evidence>
<name>A0A6P4AVE8_ZIZJJ</name>
<dbReference type="InParanoid" id="A0A6P4AVE8"/>
<dbReference type="RefSeq" id="XP_015899757.2">
    <property type="nucleotide sequence ID" value="XM_016044271.2"/>
</dbReference>
<evidence type="ECO:0000313" key="5">
    <source>
        <dbReference type="RefSeq" id="XP_015899757.2"/>
    </source>
</evidence>
<dbReference type="InterPro" id="IPR000008">
    <property type="entry name" value="C2_dom"/>
</dbReference>
<dbReference type="PANTHER" id="PTHR46502:SF14">
    <property type="entry name" value="CALCIUM-DEPENDENT LIPID-BINDING (CALB DOMAIN) FAMILY PROTEIN"/>
    <property type="match status" value="1"/>
</dbReference>
<dbReference type="GO" id="GO:0046872">
    <property type="term" value="F:metal ion binding"/>
    <property type="evidence" value="ECO:0007669"/>
    <property type="project" value="UniProtKB-KW"/>
</dbReference>
<dbReference type="KEGG" id="zju:107433033"/>
<dbReference type="PROSITE" id="PS50004">
    <property type="entry name" value="C2"/>
    <property type="match status" value="1"/>
</dbReference>
<organism evidence="4 5">
    <name type="scientific">Ziziphus jujuba</name>
    <name type="common">Chinese jujube</name>
    <name type="synonym">Ziziphus sativa</name>
    <dbReference type="NCBI Taxonomy" id="326968"/>
    <lineage>
        <taxon>Eukaryota</taxon>
        <taxon>Viridiplantae</taxon>
        <taxon>Streptophyta</taxon>
        <taxon>Embryophyta</taxon>
        <taxon>Tracheophyta</taxon>
        <taxon>Spermatophyta</taxon>
        <taxon>Magnoliopsida</taxon>
        <taxon>eudicotyledons</taxon>
        <taxon>Gunneridae</taxon>
        <taxon>Pentapetalae</taxon>
        <taxon>rosids</taxon>
        <taxon>fabids</taxon>
        <taxon>Rosales</taxon>
        <taxon>Rhamnaceae</taxon>
        <taxon>Paliureae</taxon>
        <taxon>Ziziphus</taxon>
    </lineage>
</organism>
<dbReference type="SUPFAM" id="SSF49562">
    <property type="entry name" value="C2 domain (Calcium/lipid-binding domain, CaLB)"/>
    <property type="match status" value="1"/>
</dbReference>
<evidence type="ECO:0000259" key="3">
    <source>
        <dbReference type="PROSITE" id="PS50004"/>
    </source>
</evidence>
<keyword evidence="1" id="KW-0479">Metal-binding</keyword>
<dbReference type="GeneID" id="107433033"/>
<dbReference type="Pfam" id="PF00168">
    <property type="entry name" value="C2"/>
    <property type="match status" value="1"/>
</dbReference>
<dbReference type="PANTHER" id="PTHR46502">
    <property type="entry name" value="C2 DOMAIN-CONTAINING"/>
    <property type="match status" value="1"/>
</dbReference>
<proteinExistence type="predicted"/>
<evidence type="ECO:0000256" key="1">
    <source>
        <dbReference type="ARBA" id="ARBA00022723"/>
    </source>
</evidence>
<sequence length="194" mass="22314">MKGVGGTLEVLLVNAQGIRHTNIIGRPAYYVLIECGAHIFRSKISTGKDEKACWNEKFTFELPFSDWKNLTHLKFRIMDTELFTDGGFVGDSIIYLGGIVREGYERGTIEIKPAPYNVVLEDDTYKGQIKVGIKFTTNLSIQKDMHIIDTMEEIAKENKPRKSMCSSIINLWRFLRSRSLVLCKRKDYRKQKNN</sequence>
<dbReference type="Proteomes" id="UP001652623">
    <property type="component" value="Chromosome 11"/>
</dbReference>
<gene>
    <name evidence="5" type="primary">LOC107433033</name>
</gene>
<protein>
    <submittedName>
        <fullName evidence="5">Elicitor-responsive protein 3</fullName>
    </submittedName>
</protein>
<dbReference type="Gene3D" id="2.60.40.150">
    <property type="entry name" value="C2 domain"/>
    <property type="match status" value="1"/>
</dbReference>
<feature type="domain" description="C2" evidence="3">
    <location>
        <begin position="1"/>
        <end position="109"/>
    </location>
</feature>